<accession>L0K527</accession>
<dbReference type="InterPro" id="IPR055926">
    <property type="entry name" value="DUF7503"/>
</dbReference>
<reference evidence="1 2" key="1">
    <citation type="submission" date="2012-11" db="EMBL/GenBank/DDBJ databases">
        <title>FINISHED of Natronococcus occultus SP4, DSM 3396.</title>
        <authorList>
            <consortium name="DOE Joint Genome Institute"/>
            <person name="Eisen J."/>
            <person name="Huntemann M."/>
            <person name="Wei C.-L."/>
            <person name="Han J."/>
            <person name="Detter J.C."/>
            <person name="Han C."/>
            <person name="Tapia R."/>
            <person name="Chen A."/>
            <person name="Kyrpides N."/>
            <person name="Mavromatis K."/>
            <person name="Markowitz V."/>
            <person name="Szeto E."/>
            <person name="Ivanova N."/>
            <person name="Mikhailova N."/>
            <person name="Ovchinnikova G."/>
            <person name="Pagani I."/>
            <person name="Pati A."/>
            <person name="Goodwin L."/>
            <person name="Nordberg H.P."/>
            <person name="Cantor M.N."/>
            <person name="Hua S.X."/>
            <person name="Woyke T."/>
            <person name="Eisen J."/>
            <person name="Klenk H.-P."/>
            <person name="Klenk H.-P."/>
        </authorList>
    </citation>
    <scope>NUCLEOTIDE SEQUENCE [LARGE SCALE GENOMIC DNA]</scope>
    <source>
        <strain evidence="1 2">SP4</strain>
    </source>
</reference>
<proteinExistence type="predicted"/>
<sequence>MSSNDKTLRTFLTEHPRLLGVLFAGCLLLSQVGTAAADLGIAGNGGGTW</sequence>
<organism evidence="1 2">
    <name type="scientific">Natronococcus occultus SP4</name>
    <dbReference type="NCBI Taxonomy" id="694430"/>
    <lineage>
        <taxon>Archaea</taxon>
        <taxon>Methanobacteriati</taxon>
        <taxon>Methanobacteriota</taxon>
        <taxon>Stenosarchaea group</taxon>
        <taxon>Halobacteria</taxon>
        <taxon>Halobacteriales</taxon>
        <taxon>Natrialbaceae</taxon>
        <taxon>Natronococcus</taxon>
    </lineage>
</organism>
<evidence type="ECO:0000313" key="2">
    <source>
        <dbReference type="Proteomes" id="UP000010878"/>
    </source>
</evidence>
<dbReference type="eggNOG" id="arCOG06230">
    <property type="taxonomic scope" value="Archaea"/>
</dbReference>
<dbReference type="RefSeq" id="WP_015322652.1">
    <property type="nucleotide sequence ID" value="NC_019974.1"/>
</dbReference>
<keyword evidence="2" id="KW-1185">Reference proteome</keyword>
<dbReference type="Pfam" id="PF24335">
    <property type="entry name" value="DUF7503"/>
    <property type="match status" value="1"/>
</dbReference>
<dbReference type="Proteomes" id="UP000010878">
    <property type="component" value="Chromosome"/>
</dbReference>
<dbReference type="HOGENOM" id="CLU_3130944_0_0_2"/>
<evidence type="ECO:0000313" key="1">
    <source>
        <dbReference type="EMBL" id="AGB39218.1"/>
    </source>
</evidence>
<dbReference type="EMBL" id="CP003929">
    <property type="protein sequence ID" value="AGB39218.1"/>
    <property type="molecule type" value="Genomic_DNA"/>
</dbReference>
<gene>
    <name evidence="1" type="ORF">Natoc_3491</name>
</gene>
<dbReference type="AlphaFoldDB" id="L0K527"/>
<name>L0K527_9EURY</name>
<dbReference type="GeneID" id="54763900"/>
<dbReference type="KEGG" id="nou:Natoc_3491"/>
<protein>
    <submittedName>
        <fullName evidence="1">Uncharacterized protein</fullName>
    </submittedName>
</protein>